<feature type="region of interest" description="Disordered" evidence="2">
    <location>
        <begin position="62"/>
        <end position="83"/>
    </location>
</feature>
<name>A0A5A7PBB2_STRAF</name>
<dbReference type="GO" id="GO:0051015">
    <property type="term" value="F:actin filament binding"/>
    <property type="evidence" value="ECO:0007669"/>
    <property type="project" value="InterPro"/>
</dbReference>
<dbReference type="SUPFAM" id="SSF82754">
    <property type="entry name" value="C-terminal, gelsolin-like domain of Sec23/24"/>
    <property type="match status" value="1"/>
</dbReference>
<keyword evidence="1" id="KW-0677">Repeat</keyword>
<gene>
    <name evidence="3" type="ORF">STAS_05716</name>
</gene>
<dbReference type="EMBL" id="BKCP01004283">
    <property type="protein sequence ID" value="GER29816.1"/>
    <property type="molecule type" value="Genomic_DNA"/>
</dbReference>
<dbReference type="OrthoDB" id="1750126at2759"/>
<dbReference type="GO" id="GO:0051014">
    <property type="term" value="P:actin filament severing"/>
    <property type="evidence" value="ECO:0007669"/>
    <property type="project" value="TreeGrafter"/>
</dbReference>
<evidence type="ECO:0000313" key="3">
    <source>
        <dbReference type="EMBL" id="GER29816.1"/>
    </source>
</evidence>
<sequence>MVDGRARFVLTSSGFDREQVDGSLYDGPPVFDEGLEEVEERFDRVLDCSIQILHPDRFRLRVDPPGRSGSQNTGLTGEVDGLYDGPPILDEEPSRLKDETGTAAIKTVEEDTRLYMLQQFHEGKCEVAIVDDGALSKSILGNRKCYLLDCGSKVFVLVGWVTQVEERKSVIRAAEDFVARQGRSQCRSTFVFDRGKRRRFCNSSRNTMVRHHTPATGAQAKLSESGENGFPTSGTPWQVRD</sequence>
<evidence type="ECO:0000256" key="2">
    <source>
        <dbReference type="SAM" id="MobiDB-lite"/>
    </source>
</evidence>
<keyword evidence="4" id="KW-1185">Reference proteome</keyword>
<dbReference type="InterPro" id="IPR007122">
    <property type="entry name" value="Villin/Gelsolin"/>
</dbReference>
<organism evidence="3 4">
    <name type="scientific">Striga asiatica</name>
    <name type="common">Asiatic witchweed</name>
    <name type="synonym">Buchnera asiatica</name>
    <dbReference type="NCBI Taxonomy" id="4170"/>
    <lineage>
        <taxon>Eukaryota</taxon>
        <taxon>Viridiplantae</taxon>
        <taxon>Streptophyta</taxon>
        <taxon>Embryophyta</taxon>
        <taxon>Tracheophyta</taxon>
        <taxon>Spermatophyta</taxon>
        <taxon>Magnoliopsida</taxon>
        <taxon>eudicotyledons</taxon>
        <taxon>Gunneridae</taxon>
        <taxon>Pentapetalae</taxon>
        <taxon>asterids</taxon>
        <taxon>lamiids</taxon>
        <taxon>Lamiales</taxon>
        <taxon>Orobanchaceae</taxon>
        <taxon>Buchnereae</taxon>
        <taxon>Striga</taxon>
    </lineage>
</organism>
<reference evidence="4" key="1">
    <citation type="journal article" date="2019" name="Curr. Biol.">
        <title>Genome Sequence of Striga asiatica Provides Insight into the Evolution of Plant Parasitism.</title>
        <authorList>
            <person name="Yoshida S."/>
            <person name="Kim S."/>
            <person name="Wafula E.K."/>
            <person name="Tanskanen J."/>
            <person name="Kim Y.M."/>
            <person name="Honaas L."/>
            <person name="Yang Z."/>
            <person name="Spallek T."/>
            <person name="Conn C.E."/>
            <person name="Ichihashi Y."/>
            <person name="Cheong K."/>
            <person name="Cui S."/>
            <person name="Der J.P."/>
            <person name="Gundlach H."/>
            <person name="Jiao Y."/>
            <person name="Hori C."/>
            <person name="Ishida J.K."/>
            <person name="Kasahara H."/>
            <person name="Kiba T."/>
            <person name="Kim M.S."/>
            <person name="Koo N."/>
            <person name="Laohavisit A."/>
            <person name="Lee Y.H."/>
            <person name="Lumba S."/>
            <person name="McCourt P."/>
            <person name="Mortimer J.C."/>
            <person name="Mutuku J.M."/>
            <person name="Nomura T."/>
            <person name="Sasaki-Sekimoto Y."/>
            <person name="Seto Y."/>
            <person name="Wang Y."/>
            <person name="Wakatake T."/>
            <person name="Sakakibara H."/>
            <person name="Demura T."/>
            <person name="Yamaguchi S."/>
            <person name="Yoneyama K."/>
            <person name="Manabe R.I."/>
            <person name="Nelson D.C."/>
            <person name="Schulman A.H."/>
            <person name="Timko M.P."/>
            <person name="dePamphilis C.W."/>
            <person name="Choi D."/>
            <person name="Shirasu K."/>
        </authorList>
    </citation>
    <scope>NUCLEOTIDE SEQUENCE [LARGE SCALE GENOMIC DNA]</scope>
    <source>
        <strain evidence="4">cv. UVA1</strain>
    </source>
</reference>
<dbReference type="InterPro" id="IPR029006">
    <property type="entry name" value="ADF-H/Gelsolin-like_dom_sf"/>
</dbReference>
<dbReference type="Gene3D" id="3.40.20.10">
    <property type="entry name" value="Severin"/>
    <property type="match status" value="1"/>
</dbReference>
<protein>
    <submittedName>
        <fullName evidence="3">Villin 3</fullName>
    </submittedName>
</protein>
<dbReference type="InterPro" id="IPR036180">
    <property type="entry name" value="Gelsolin-like_dom_sf"/>
</dbReference>
<feature type="region of interest" description="Disordered" evidence="2">
    <location>
        <begin position="206"/>
        <end position="241"/>
    </location>
</feature>
<proteinExistence type="predicted"/>
<dbReference type="PANTHER" id="PTHR11977:SF51">
    <property type="entry name" value="PROTEIN FLIGHTLESS-1 HOMOLOG"/>
    <property type="match status" value="1"/>
</dbReference>
<comment type="caution">
    <text evidence="3">The sequence shown here is derived from an EMBL/GenBank/DDBJ whole genome shotgun (WGS) entry which is preliminary data.</text>
</comment>
<accession>A0A5A7PBB2</accession>
<evidence type="ECO:0000313" key="4">
    <source>
        <dbReference type="Proteomes" id="UP000325081"/>
    </source>
</evidence>
<dbReference type="PANTHER" id="PTHR11977">
    <property type="entry name" value="VILLIN"/>
    <property type="match status" value="1"/>
</dbReference>
<evidence type="ECO:0000256" key="1">
    <source>
        <dbReference type="ARBA" id="ARBA00022737"/>
    </source>
</evidence>
<dbReference type="AlphaFoldDB" id="A0A5A7PBB2"/>
<dbReference type="Proteomes" id="UP000325081">
    <property type="component" value="Unassembled WGS sequence"/>
</dbReference>
<feature type="compositionally biased region" description="Polar residues" evidence="2">
    <location>
        <begin position="230"/>
        <end position="241"/>
    </location>
</feature>